<keyword evidence="1" id="KW-0547">Nucleotide-binding</keyword>
<dbReference type="InterPro" id="IPR027417">
    <property type="entry name" value="P-loop_NTPase"/>
</dbReference>
<evidence type="ECO:0000256" key="4">
    <source>
        <dbReference type="ARBA" id="ARBA00023125"/>
    </source>
</evidence>
<dbReference type="Pfam" id="PF02954">
    <property type="entry name" value="HTH_8"/>
    <property type="match status" value="1"/>
</dbReference>
<dbReference type="GO" id="GO:0005524">
    <property type="term" value="F:ATP binding"/>
    <property type="evidence" value="ECO:0007669"/>
    <property type="project" value="UniProtKB-KW"/>
</dbReference>
<dbReference type="Pfam" id="PF25601">
    <property type="entry name" value="AAA_lid_14"/>
    <property type="match status" value="1"/>
</dbReference>
<dbReference type="FunFam" id="3.40.50.300:FF:000006">
    <property type="entry name" value="DNA-binding transcriptional regulator NtrC"/>
    <property type="match status" value="1"/>
</dbReference>
<evidence type="ECO:0000256" key="2">
    <source>
        <dbReference type="ARBA" id="ARBA00022840"/>
    </source>
</evidence>
<keyword evidence="4" id="KW-0238">DNA-binding</keyword>
<dbReference type="OrthoDB" id="9761705at2"/>
<dbReference type="Gene3D" id="1.10.8.60">
    <property type="match status" value="1"/>
</dbReference>
<protein>
    <submittedName>
        <fullName evidence="7">Sigma-54-dependent Fis family transcriptional regulator</fullName>
    </submittedName>
</protein>
<dbReference type="EMBL" id="PXWF02000065">
    <property type="protein sequence ID" value="PWF54827.1"/>
    <property type="molecule type" value="Genomic_DNA"/>
</dbReference>
<dbReference type="Pfam" id="PF20161">
    <property type="entry name" value="VpsR"/>
    <property type="match status" value="1"/>
</dbReference>
<dbReference type="PROSITE" id="PS00676">
    <property type="entry name" value="SIGMA54_INTERACT_2"/>
    <property type="match status" value="1"/>
</dbReference>
<accession>A0A2U2I523</accession>
<dbReference type="InterPro" id="IPR058031">
    <property type="entry name" value="AAA_lid_NorR"/>
</dbReference>
<dbReference type="SMART" id="SM00382">
    <property type="entry name" value="AAA"/>
    <property type="match status" value="1"/>
</dbReference>
<dbReference type="Gene3D" id="1.10.10.60">
    <property type="entry name" value="Homeodomain-like"/>
    <property type="match status" value="1"/>
</dbReference>
<dbReference type="Gene3D" id="3.40.50.300">
    <property type="entry name" value="P-loop containing nucleotide triphosphate hydrolases"/>
    <property type="match status" value="1"/>
</dbReference>
<keyword evidence="3" id="KW-0805">Transcription regulation</keyword>
<comment type="caution">
    <text evidence="7">The sequence shown here is derived from an EMBL/GenBank/DDBJ whole genome shotgun (WGS) entry which is preliminary data.</text>
</comment>
<evidence type="ECO:0000313" key="8">
    <source>
        <dbReference type="Proteomes" id="UP000241421"/>
    </source>
</evidence>
<dbReference type="InterPro" id="IPR002197">
    <property type="entry name" value="HTH_Fis"/>
</dbReference>
<dbReference type="RefSeq" id="WP_106756376.1">
    <property type="nucleotide sequence ID" value="NZ_PXWF02000065.1"/>
</dbReference>
<dbReference type="PANTHER" id="PTHR32071:SF120">
    <property type="entry name" value="TRANSCRIPTIONAL REGULATOR-RELATED"/>
    <property type="match status" value="1"/>
</dbReference>
<proteinExistence type="predicted"/>
<dbReference type="Pfam" id="PF00158">
    <property type="entry name" value="Sigma54_activat"/>
    <property type="match status" value="1"/>
</dbReference>
<name>A0A2U2I523_9BURK</name>
<dbReference type="InterPro" id="IPR002078">
    <property type="entry name" value="Sigma_54_int"/>
</dbReference>
<dbReference type="InterPro" id="IPR045343">
    <property type="entry name" value="VpsR"/>
</dbReference>
<evidence type="ECO:0000259" key="6">
    <source>
        <dbReference type="PROSITE" id="PS50045"/>
    </source>
</evidence>
<dbReference type="InterPro" id="IPR009057">
    <property type="entry name" value="Homeodomain-like_sf"/>
</dbReference>
<evidence type="ECO:0000256" key="3">
    <source>
        <dbReference type="ARBA" id="ARBA00023015"/>
    </source>
</evidence>
<feature type="domain" description="Sigma-54 factor interaction" evidence="6">
    <location>
        <begin position="139"/>
        <end position="368"/>
    </location>
</feature>
<evidence type="ECO:0000256" key="5">
    <source>
        <dbReference type="ARBA" id="ARBA00023163"/>
    </source>
</evidence>
<dbReference type="CDD" id="cd00009">
    <property type="entry name" value="AAA"/>
    <property type="match status" value="1"/>
</dbReference>
<evidence type="ECO:0000313" key="7">
    <source>
        <dbReference type="EMBL" id="PWF54827.1"/>
    </source>
</evidence>
<gene>
    <name evidence="7" type="ORF">C7C56_004985</name>
</gene>
<dbReference type="InterPro" id="IPR025944">
    <property type="entry name" value="Sigma_54_int_dom_CS"/>
</dbReference>
<dbReference type="SUPFAM" id="SSF52540">
    <property type="entry name" value="P-loop containing nucleoside triphosphate hydrolases"/>
    <property type="match status" value="1"/>
</dbReference>
<dbReference type="InterPro" id="IPR003593">
    <property type="entry name" value="AAA+_ATPase"/>
</dbReference>
<dbReference type="PROSITE" id="PS00688">
    <property type="entry name" value="SIGMA54_INTERACT_3"/>
    <property type="match status" value="1"/>
</dbReference>
<dbReference type="GO" id="GO:0043565">
    <property type="term" value="F:sequence-specific DNA binding"/>
    <property type="evidence" value="ECO:0007669"/>
    <property type="project" value="InterPro"/>
</dbReference>
<dbReference type="InterPro" id="IPR025943">
    <property type="entry name" value="Sigma_54_int_dom_ATP-bd_2"/>
</dbReference>
<dbReference type="PANTHER" id="PTHR32071">
    <property type="entry name" value="TRANSCRIPTIONAL REGULATORY PROTEIN"/>
    <property type="match status" value="1"/>
</dbReference>
<reference evidence="7 8" key="1">
    <citation type="submission" date="2018-04" db="EMBL/GenBank/DDBJ databases">
        <title>Massilia violaceinigra sp. nov., a novel purple-pigmented bacterium isolated from Tianshan glacier, Xinjiang, China.</title>
        <authorList>
            <person name="Wang H."/>
        </authorList>
    </citation>
    <scope>NUCLEOTIDE SEQUENCE [LARGE SCALE GENOMIC DNA]</scope>
    <source>
        <strain evidence="7 8">B448-2</strain>
    </source>
</reference>
<dbReference type="GO" id="GO:0006355">
    <property type="term" value="P:regulation of DNA-templated transcription"/>
    <property type="evidence" value="ECO:0007669"/>
    <property type="project" value="InterPro"/>
</dbReference>
<dbReference type="PROSITE" id="PS50045">
    <property type="entry name" value="SIGMA54_INTERACT_4"/>
    <property type="match status" value="1"/>
</dbReference>
<dbReference type="SUPFAM" id="SSF46689">
    <property type="entry name" value="Homeodomain-like"/>
    <property type="match status" value="1"/>
</dbReference>
<keyword evidence="2" id="KW-0067">ATP-binding</keyword>
<keyword evidence="5" id="KW-0804">Transcription</keyword>
<sequence>MSPKKLLCIACDGRAGAGAPRAALAGWEVSVAAGWGEAGRALDEGDYPVGLVLGMAGGGDPAALDQFFRQHWRVLWVGVVRPRELDAPAWRALAFEHLHDFHTEPVDPQRLGHTLGHAHGCAMLRAGAGRPGGQAAPALLGHSAPIEKLRLQIAKVARSDAPVLIGGESGSGKELTAQAIHAQSRRAGAPFVPVNCGAIAPSLIQSELFGHARGAFTGASKEKAGLIESAAGGTLFLDEIADLPKELQSNLLRFLQEKTICRIGATRSIEVDARVIAASHVDLHGAVAQGAFREDLYYRLNVLPVNVPALRERREDLALLAGHFFDAYAAEKSPRVKGFSEHALRAIRRHDWPGNVRELINRTRRAMVLSEGRLIGPLDLGLAPPPDGRAGEALGQSRNRAERLAIGASLERAGRNITHAARELGVSRMTLYRLLAKHGIAP</sequence>
<evidence type="ECO:0000256" key="1">
    <source>
        <dbReference type="ARBA" id="ARBA00022741"/>
    </source>
</evidence>
<dbReference type="Proteomes" id="UP000241421">
    <property type="component" value="Unassembled WGS sequence"/>
</dbReference>
<dbReference type="PRINTS" id="PR01590">
    <property type="entry name" value="HTHFIS"/>
</dbReference>
<dbReference type="AlphaFoldDB" id="A0A2U2I523"/>
<keyword evidence="8" id="KW-1185">Reference proteome</keyword>
<organism evidence="7 8">
    <name type="scientific">Massilia glaciei</name>
    <dbReference type="NCBI Taxonomy" id="1524097"/>
    <lineage>
        <taxon>Bacteria</taxon>
        <taxon>Pseudomonadati</taxon>
        <taxon>Pseudomonadota</taxon>
        <taxon>Betaproteobacteria</taxon>
        <taxon>Burkholderiales</taxon>
        <taxon>Oxalobacteraceae</taxon>
        <taxon>Telluria group</taxon>
        <taxon>Massilia</taxon>
    </lineage>
</organism>